<dbReference type="Proteomes" id="UP000184114">
    <property type="component" value="Unassembled WGS sequence"/>
</dbReference>
<protein>
    <submittedName>
        <fullName evidence="2">Transposon-encoded protein TnpW</fullName>
    </submittedName>
</protein>
<organism evidence="2 3">
    <name type="scientific">Tissierella praeacuta DSM 18095</name>
    <dbReference type="NCBI Taxonomy" id="1123404"/>
    <lineage>
        <taxon>Bacteria</taxon>
        <taxon>Bacillati</taxon>
        <taxon>Bacillota</taxon>
        <taxon>Tissierellia</taxon>
        <taxon>Tissierellales</taxon>
        <taxon>Tissierellaceae</taxon>
        <taxon>Tissierella</taxon>
    </lineage>
</organism>
<proteinExistence type="predicted"/>
<keyword evidence="3" id="KW-1185">Reference proteome</keyword>
<dbReference type="EMBL" id="FQTY01000027">
    <property type="protein sequence ID" value="SHF19097.1"/>
    <property type="molecule type" value="Genomic_DNA"/>
</dbReference>
<accession>A0A1M4ZMR7</accession>
<dbReference type="Pfam" id="PF14202">
    <property type="entry name" value="TnpW"/>
    <property type="match status" value="1"/>
</dbReference>
<evidence type="ECO:0000313" key="2">
    <source>
        <dbReference type="EMBL" id="SHF19097.1"/>
    </source>
</evidence>
<evidence type="ECO:0000313" key="3">
    <source>
        <dbReference type="Proteomes" id="UP000184114"/>
    </source>
</evidence>
<dbReference type="RefSeq" id="WP_072977967.1">
    <property type="nucleotide sequence ID" value="NZ_FQTY01000027.1"/>
</dbReference>
<dbReference type="AlphaFoldDB" id="A0A1M4ZMR7"/>
<sequence length="65" mass="7682">MTERTEEHTNETQTTKEQTTPRKPNATMIKKIKGKTFVTEIFFDLNSKDTFQDKLIKVIHLEQNK</sequence>
<evidence type="ECO:0000256" key="1">
    <source>
        <dbReference type="SAM" id="MobiDB-lite"/>
    </source>
</evidence>
<dbReference type="InterPro" id="IPR026990">
    <property type="entry name" value="TnpW"/>
</dbReference>
<name>A0A1M4ZMR7_9FIRM</name>
<gene>
    <name evidence="2" type="ORF">SAMN02745784_03113</name>
</gene>
<reference evidence="3" key="1">
    <citation type="submission" date="2016-11" db="EMBL/GenBank/DDBJ databases">
        <authorList>
            <person name="Varghese N."/>
            <person name="Submissions S."/>
        </authorList>
    </citation>
    <scope>NUCLEOTIDE SEQUENCE [LARGE SCALE GENOMIC DNA]</scope>
    <source>
        <strain evidence="3">DSM 18095</strain>
    </source>
</reference>
<feature type="region of interest" description="Disordered" evidence="1">
    <location>
        <begin position="1"/>
        <end position="26"/>
    </location>
</feature>
<feature type="compositionally biased region" description="Basic and acidic residues" evidence="1">
    <location>
        <begin position="1"/>
        <end position="10"/>
    </location>
</feature>
<dbReference type="GeneID" id="90996718"/>